<evidence type="ECO:0000313" key="1">
    <source>
        <dbReference type="EMBL" id="QDZ24832.1"/>
    </source>
</evidence>
<name>A0A5B8MYV9_9CHLO</name>
<proteinExistence type="predicted"/>
<sequence>MTRPSVEPEAGESRQDMVSEKLRGILELRGKIQNLANELLAGEETILELLRKRPFHVSPTHFSAVELEDMKKKMESVKCLLDYMNNVDPKILETAPSRDRKSLD</sequence>
<gene>
    <name evidence="1" type="ORF">A3770_14p73500</name>
</gene>
<accession>A0A5B8MYV9</accession>
<dbReference type="Proteomes" id="UP000316726">
    <property type="component" value="Chromosome 14"/>
</dbReference>
<organism evidence="1 2">
    <name type="scientific">Chloropicon primus</name>
    <dbReference type="NCBI Taxonomy" id="1764295"/>
    <lineage>
        <taxon>Eukaryota</taxon>
        <taxon>Viridiplantae</taxon>
        <taxon>Chlorophyta</taxon>
        <taxon>Chloropicophyceae</taxon>
        <taxon>Chloropicales</taxon>
        <taxon>Chloropicaceae</taxon>
        <taxon>Chloropicon</taxon>
    </lineage>
</organism>
<protein>
    <submittedName>
        <fullName evidence="1">Uncharacterized protein</fullName>
    </submittedName>
</protein>
<evidence type="ECO:0000313" key="2">
    <source>
        <dbReference type="Proteomes" id="UP000316726"/>
    </source>
</evidence>
<reference evidence="1 2" key="1">
    <citation type="submission" date="2018-07" db="EMBL/GenBank/DDBJ databases">
        <title>The complete nuclear genome of the prasinophyte Chloropicon primus (CCMP1205).</title>
        <authorList>
            <person name="Pombert J.-F."/>
            <person name="Otis C."/>
            <person name="Turmel M."/>
            <person name="Lemieux C."/>
        </authorList>
    </citation>
    <scope>NUCLEOTIDE SEQUENCE [LARGE SCALE GENOMIC DNA]</scope>
    <source>
        <strain evidence="1 2">CCMP1205</strain>
    </source>
</reference>
<dbReference type="AlphaFoldDB" id="A0A5B8MYV9"/>
<keyword evidence="2" id="KW-1185">Reference proteome</keyword>
<dbReference type="EMBL" id="CP031047">
    <property type="protein sequence ID" value="QDZ24832.1"/>
    <property type="molecule type" value="Genomic_DNA"/>
</dbReference>